<dbReference type="Pfam" id="PF22934">
    <property type="entry name" value="SPRTN_ZBD"/>
    <property type="match status" value="1"/>
</dbReference>
<accession>A0ABP9Z440</accession>
<evidence type="ECO:0000256" key="1">
    <source>
        <dbReference type="ARBA" id="ARBA00004123"/>
    </source>
</evidence>
<dbReference type="PANTHER" id="PTHR21220">
    <property type="entry name" value="DNA-DEPENDENT METALLOPROTEASE SPRTN"/>
    <property type="match status" value="1"/>
</dbReference>
<dbReference type="InterPro" id="IPR044245">
    <property type="entry name" value="Spartan"/>
</dbReference>
<feature type="domain" description="SprT-like" evidence="3">
    <location>
        <begin position="14"/>
        <end position="166"/>
    </location>
</feature>
<dbReference type="InterPro" id="IPR055220">
    <property type="entry name" value="SPRTN_ZBD"/>
</dbReference>
<proteinExistence type="predicted"/>
<name>A0ABP9Z440_9FUNG</name>
<evidence type="ECO:0000313" key="5">
    <source>
        <dbReference type="Proteomes" id="UP001473302"/>
    </source>
</evidence>
<keyword evidence="2" id="KW-0539">Nucleus</keyword>
<reference evidence="4 5" key="1">
    <citation type="submission" date="2024-04" db="EMBL/GenBank/DDBJ databases">
        <title>genome sequences of Mucor flavus KT1a and Helicostylum pulchrum KT1b strains isolated from the surface of a dry-aged beef.</title>
        <authorList>
            <person name="Toyotome T."/>
            <person name="Hosono M."/>
            <person name="Torimaru M."/>
            <person name="Fukuda K."/>
            <person name="Mikami N."/>
        </authorList>
    </citation>
    <scope>NUCLEOTIDE SEQUENCE [LARGE SCALE GENOMIC DNA]</scope>
    <source>
        <strain evidence="4 5">KT1a</strain>
    </source>
</reference>
<dbReference type="PANTHER" id="PTHR21220:SF0">
    <property type="entry name" value="DNA-DEPENDENT METALLOPROTEASE SPRTN"/>
    <property type="match status" value="1"/>
</dbReference>
<gene>
    <name evidence="4" type="ORF">MFLAVUS_007367</name>
</gene>
<dbReference type="EMBL" id="BAABUK010000018">
    <property type="protein sequence ID" value="GAA5813880.1"/>
    <property type="molecule type" value="Genomic_DNA"/>
</dbReference>
<protein>
    <recommendedName>
        <fullName evidence="3">SprT-like domain-containing protein</fullName>
    </recommendedName>
</protein>
<evidence type="ECO:0000256" key="2">
    <source>
        <dbReference type="ARBA" id="ARBA00023242"/>
    </source>
</evidence>
<sequence>MSQEQEKLEYDNDLELASRMQQQFVLDLLRDQETPDVHQLFLYFNQKYFYSKLNDVEHEMIHAFLFVTREDDLASGKDVKSYGHGPRFLEEAKRIGDATGFNISIYHTFLDEVDYYLLHIWQCNGVCKNKPPYFGLVKRLSDRPPQLADPWYTDHQLTCGGTYTKIASPTLKRKESSTNTSYKYITASKKMKHK</sequence>
<dbReference type="Proteomes" id="UP001473302">
    <property type="component" value="Unassembled WGS sequence"/>
</dbReference>
<dbReference type="SMART" id="SM00731">
    <property type="entry name" value="SprT"/>
    <property type="match status" value="1"/>
</dbReference>
<evidence type="ECO:0000259" key="3">
    <source>
        <dbReference type="SMART" id="SM00731"/>
    </source>
</evidence>
<comment type="subcellular location">
    <subcellularLocation>
        <location evidence="1">Nucleus</location>
    </subcellularLocation>
</comment>
<dbReference type="InterPro" id="IPR006640">
    <property type="entry name" value="SprT-like_domain"/>
</dbReference>
<comment type="caution">
    <text evidence="4">The sequence shown here is derived from an EMBL/GenBank/DDBJ whole genome shotgun (WGS) entry which is preliminary data.</text>
</comment>
<dbReference type="Pfam" id="PF10263">
    <property type="entry name" value="SprT-like"/>
    <property type="match status" value="1"/>
</dbReference>
<evidence type="ECO:0000313" key="4">
    <source>
        <dbReference type="EMBL" id="GAA5813880.1"/>
    </source>
</evidence>
<keyword evidence="5" id="KW-1185">Reference proteome</keyword>
<organism evidence="4 5">
    <name type="scientific">Mucor flavus</name>
    <dbReference type="NCBI Taxonomy" id="439312"/>
    <lineage>
        <taxon>Eukaryota</taxon>
        <taxon>Fungi</taxon>
        <taxon>Fungi incertae sedis</taxon>
        <taxon>Mucoromycota</taxon>
        <taxon>Mucoromycotina</taxon>
        <taxon>Mucoromycetes</taxon>
        <taxon>Mucorales</taxon>
        <taxon>Mucorineae</taxon>
        <taxon>Mucoraceae</taxon>
        <taxon>Mucor</taxon>
    </lineage>
</organism>